<feature type="transmembrane region" description="Helical" evidence="1">
    <location>
        <begin position="136"/>
        <end position="158"/>
    </location>
</feature>
<feature type="transmembrane region" description="Helical" evidence="1">
    <location>
        <begin position="170"/>
        <end position="192"/>
    </location>
</feature>
<reference evidence="2" key="1">
    <citation type="submission" date="2020-10" db="EMBL/GenBank/DDBJ databases">
        <title>Taxonomic study of unclassified bacteria belonging to the class Ktedonobacteria.</title>
        <authorList>
            <person name="Yabe S."/>
            <person name="Wang C.M."/>
            <person name="Zheng Y."/>
            <person name="Sakai Y."/>
            <person name="Cavaletti L."/>
            <person name="Monciardini P."/>
            <person name="Donadio S."/>
        </authorList>
    </citation>
    <scope>NUCLEOTIDE SEQUENCE</scope>
    <source>
        <strain evidence="2">SOSP1-1</strain>
    </source>
</reference>
<evidence type="ECO:0000313" key="3">
    <source>
        <dbReference type="Proteomes" id="UP000612362"/>
    </source>
</evidence>
<feature type="transmembrane region" description="Helical" evidence="1">
    <location>
        <begin position="90"/>
        <end position="115"/>
    </location>
</feature>
<name>A0A8J3MVY0_9CHLR</name>
<keyword evidence="1" id="KW-1133">Transmembrane helix</keyword>
<sequence length="273" mass="30694">MPLQAEQVFEDYMKRIVRDQQGEQGYSADDSLHWLGLLARQMQANSLTIFTPEDLQPSWLPAKTRTAYLVSVSLAYGIVVILFFPLLGWFIGSAVAGLIAGLLCTLVFVGLNWLVKNRVDMRIERVGQNKPGGVIKGFKSVIGNVIGFGLIIVLLEFLSGNMLKVLLQPAFFIIVLILVLNWGLITLLSLLLSKPWGMLSIIIERIILRYWLIRNGIIPKTYIDFLERFCASGLLKRIGTGYSFRHPLLQEHCAQQEVVTPSNNTPKLTLFPH</sequence>
<organism evidence="2 3">
    <name type="scientific">Ktedonospora formicarum</name>
    <dbReference type="NCBI Taxonomy" id="2778364"/>
    <lineage>
        <taxon>Bacteria</taxon>
        <taxon>Bacillati</taxon>
        <taxon>Chloroflexota</taxon>
        <taxon>Ktedonobacteria</taxon>
        <taxon>Ktedonobacterales</taxon>
        <taxon>Ktedonobacteraceae</taxon>
        <taxon>Ktedonospora</taxon>
    </lineage>
</organism>
<keyword evidence="3" id="KW-1185">Reference proteome</keyword>
<accession>A0A8J3MVY0</accession>
<proteinExistence type="predicted"/>
<comment type="caution">
    <text evidence="2">The sequence shown here is derived from an EMBL/GenBank/DDBJ whole genome shotgun (WGS) entry which is preliminary data.</text>
</comment>
<feature type="transmembrane region" description="Helical" evidence="1">
    <location>
        <begin position="66"/>
        <end position="84"/>
    </location>
</feature>
<dbReference type="Proteomes" id="UP000612362">
    <property type="component" value="Unassembled WGS sequence"/>
</dbReference>
<keyword evidence="1" id="KW-0472">Membrane</keyword>
<evidence type="ECO:0000256" key="1">
    <source>
        <dbReference type="SAM" id="Phobius"/>
    </source>
</evidence>
<keyword evidence="1" id="KW-0812">Transmembrane</keyword>
<dbReference type="AlphaFoldDB" id="A0A8J3MVY0"/>
<gene>
    <name evidence="2" type="ORF">KSX_62810</name>
</gene>
<protein>
    <submittedName>
        <fullName evidence="2">Uncharacterized protein</fullName>
    </submittedName>
</protein>
<dbReference type="RefSeq" id="WP_220197328.1">
    <property type="nucleotide sequence ID" value="NZ_BNJF01000003.1"/>
</dbReference>
<dbReference type="EMBL" id="BNJF01000003">
    <property type="protein sequence ID" value="GHO48118.1"/>
    <property type="molecule type" value="Genomic_DNA"/>
</dbReference>
<evidence type="ECO:0000313" key="2">
    <source>
        <dbReference type="EMBL" id="GHO48118.1"/>
    </source>
</evidence>